<dbReference type="GO" id="GO:0006535">
    <property type="term" value="P:cysteine biosynthetic process from serine"/>
    <property type="evidence" value="ECO:0007669"/>
    <property type="project" value="InterPro"/>
</dbReference>
<comment type="pathway">
    <text evidence="2">Amino-acid biosynthesis; L-cysteine biosynthesis; L-cysteine from L-homocysteine and L-serine: step 1/2.</text>
</comment>
<comment type="catalytic activity">
    <reaction evidence="6">
        <text>L-homocysteine + L-serine = L,L-cystathionine + H2O</text>
        <dbReference type="Rhea" id="RHEA:10112"/>
        <dbReference type="ChEBI" id="CHEBI:15377"/>
        <dbReference type="ChEBI" id="CHEBI:33384"/>
        <dbReference type="ChEBI" id="CHEBI:58161"/>
        <dbReference type="ChEBI" id="CHEBI:58199"/>
        <dbReference type="EC" id="4.2.1.22"/>
    </reaction>
</comment>
<name>A0A4Y7TQX3_COPMI</name>
<accession>A0A4Y7TQX3</accession>
<dbReference type="InterPro" id="IPR036052">
    <property type="entry name" value="TrpB-like_PALP_sf"/>
</dbReference>
<evidence type="ECO:0000256" key="6">
    <source>
        <dbReference type="ARBA" id="ARBA00047490"/>
    </source>
</evidence>
<evidence type="ECO:0000256" key="4">
    <source>
        <dbReference type="ARBA" id="ARBA00012041"/>
    </source>
</evidence>
<dbReference type="EC" id="4.2.1.22" evidence="4"/>
<dbReference type="FunFam" id="3.40.50.1100:FF:000003">
    <property type="entry name" value="Cystathionine beta-synthase"/>
    <property type="match status" value="1"/>
</dbReference>
<dbReference type="InterPro" id="IPR050214">
    <property type="entry name" value="Cys_Synth/Cystath_Beta-Synth"/>
</dbReference>
<dbReference type="AlphaFoldDB" id="A0A4Y7TQX3"/>
<dbReference type="PANTHER" id="PTHR10314">
    <property type="entry name" value="CYSTATHIONINE BETA-SYNTHASE"/>
    <property type="match status" value="1"/>
</dbReference>
<dbReference type="STRING" id="71717.A0A4Y7TQX3"/>
<sequence length="397" mass="41466">MPVQILDTALSAVGHTPLIRLDKIARAQGLKCNLLGKVEFFSAGGSVKDRIAKAMVEAAENDGRLIPGKSVVIEPTSGNTGIGLAMACAIKGYATIITLPNKMSLEKEALLRALGAEVIRTPTEAAWDSAESHIGVAQRLQREIPYGTILDQYSNPNNPLAHELTTGPEIIEAVVATPSTSEHPSSGKVDVLVAGAGTGGTITGIARAIKKTHNKDCIVVGVDPKGSILADGPESSHPHHDNPIAYTVEGIGYDFVPEVLNFEDIDQWMKTGDPESFAAVQQIMRKEGLLVGGSSGSALSGALRWLESDAGRQIAATEGANVVVLLADGIRNYMSKSWFLEIALEAPPSPLAGTIASILSTKDTFTGGVSLKLESGSPAPEIKPSEVVVGASSSISH</sequence>
<evidence type="ECO:0000259" key="7">
    <source>
        <dbReference type="Pfam" id="PF00291"/>
    </source>
</evidence>
<evidence type="ECO:0000313" key="8">
    <source>
        <dbReference type="EMBL" id="TEB36583.1"/>
    </source>
</evidence>
<evidence type="ECO:0000256" key="1">
    <source>
        <dbReference type="ARBA" id="ARBA00001933"/>
    </source>
</evidence>
<dbReference type="Pfam" id="PF00291">
    <property type="entry name" value="PALP"/>
    <property type="match status" value="1"/>
</dbReference>
<evidence type="ECO:0000256" key="2">
    <source>
        <dbReference type="ARBA" id="ARBA00005003"/>
    </source>
</evidence>
<dbReference type="FunFam" id="3.40.50.1100:FF:000118">
    <property type="entry name" value="Related to CYS4-cystathionine beta-synthase"/>
    <property type="match status" value="1"/>
</dbReference>
<dbReference type="SUPFAM" id="SSF53686">
    <property type="entry name" value="Tryptophan synthase beta subunit-like PLP-dependent enzymes"/>
    <property type="match status" value="1"/>
</dbReference>
<evidence type="ECO:0000313" key="9">
    <source>
        <dbReference type="Proteomes" id="UP000298030"/>
    </source>
</evidence>
<evidence type="ECO:0000256" key="5">
    <source>
        <dbReference type="ARBA" id="ARBA00022898"/>
    </source>
</evidence>
<keyword evidence="5" id="KW-0663">Pyridoxal phosphate</keyword>
<organism evidence="8 9">
    <name type="scientific">Coprinellus micaceus</name>
    <name type="common">Glistening ink-cap mushroom</name>
    <name type="synonym">Coprinus micaceus</name>
    <dbReference type="NCBI Taxonomy" id="71717"/>
    <lineage>
        <taxon>Eukaryota</taxon>
        <taxon>Fungi</taxon>
        <taxon>Dikarya</taxon>
        <taxon>Basidiomycota</taxon>
        <taxon>Agaricomycotina</taxon>
        <taxon>Agaricomycetes</taxon>
        <taxon>Agaricomycetidae</taxon>
        <taxon>Agaricales</taxon>
        <taxon>Agaricineae</taxon>
        <taxon>Psathyrellaceae</taxon>
        <taxon>Coprinellus</taxon>
    </lineage>
</organism>
<reference evidence="8 9" key="1">
    <citation type="journal article" date="2019" name="Nat. Ecol. Evol.">
        <title>Megaphylogeny resolves global patterns of mushroom evolution.</title>
        <authorList>
            <person name="Varga T."/>
            <person name="Krizsan K."/>
            <person name="Foldi C."/>
            <person name="Dima B."/>
            <person name="Sanchez-Garcia M."/>
            <person name="Sanchez-Ramirez S."/>
            <person name="Szollosi G.J."/>
            <person name="Szarkandi J.G."/>
            <person name="Papp V."/>
            <person name="Albert L."/>
            <person name="Andreopoulos W."/>
            <person name="Angelini C."/>
            <person name="Antonin V."/>
            <person name="Barry K.W."/>
            <person name="Bougher N.L."/>
            <person name="Buchanan P."/>
            <person name="Buyck B."/>
            <person name="Bense V."/>
            <person name="Catcheside P."/>
            <person name="Chovatia M."/>
            <person name="Cooper J."/>
            <person name="Damon W."/>
            <person name="Desjardin D."/>
            <person name="Finy P."/>
            <person name="Geml J."/>
            <person name="Haridas S."/>
            <person name="Hughes K."/>
            <person name="Justo A."/>
            <person name="Karasinski D."/>
            <person name="Kautmanova I."/>
            <person name="Kiss B."/>
            <person name="Kocsube S."/>
            <person name="Kotiranta H."/>
            <person name="LaButti K.M."/>
            <person name="Lechner B.E."/>
            <person name="Liimatainen K."/>
            <person name="Lipzen A."/>
            <person name="Lukacs Z."/>
            <person name="Mihaltcheva S."/>
            <person name="Morgado L.N."/>
            <person name="Niskanen T."/>
            <person name="Noordeloos M.E."/>
            <person name="Ohm R.A."/>
            <person name="Ortiz-Santana B."/>
            <person name="Ovrebo C."/>
            <person name="Racz N."/>
            <person name="Riley R."/>
            <person name="Savchenko A."/>
            <person name="Shiryaev A."/>
            <person name="Soop K."/>
            <person name="Spirin V."/>
            <person name="Szebenyi C."/>
            <person name="Tomsovsky M."/>
            <person name="Tulloss R.E."/>
            <person name="Uehling J."/>
            <person name="Grigoriev I.V."/>
            <person name="Vagvolgyi C."/>
            <person name="Papp T."/>
            <person name="Martin F.M."/>
            <person name="Miettinen O."/>
            <person name="Hibbett D.S."/>
            <person name="Nagy L.G."/>
        </authorList>
    </citation>
    <scope>NUCLEOTIDE SEQUENCE [LARGE SCALE GENOMIC DNA]</scope>
    <source>
        <strain evidence="8 9">FP101781</strain>
    </source>
</reference>
<dbReference type="Gene3D" id="3.40.50.1100">
    <property type="match status" value="2"/>
</dbReference>
<comment type="cofactor">
    <cofactor evidence="1">
        <name>pyridoxal 5'-phosphate</name>
        <dbReference type="ChEBI" id="CHEBI:597326"/>
    </cofactor>
</comment>
<dbReference type="Proteomes" id="UP000298030">
    <property type="component" value="Unassembled WGS sequence"/>
</dbReference>
<comment type="similarity">
    <text evidence="3">Belongs to the cysteine synthase/cystathionine beta-synthase family.</text>
</comment>
<dbReference type="PROSITE" id="PS00901">
    <property type="entry name" value="CYS_SYNTHASE"/>
    <property type="match status" value="1"/>
</dbReference>
<dbReference type="GO" id="GO:0004122">
    <property type="term" value="F:cystathionine beta-synthase activity"/>
    <property type="evidence" value="ECO:0007669"/>
    <property type="project" value="UniProtKB-EC"/>
</dbReference>
<gene>
    <name evidence="8" type="ORF">FA13DRAFT_1682756</name>
</gene>
<proteinExistence type="inferred from homology"/>
<dbReference type="OrthoDB" id="10259545at2759"/>
<dbReference type="CDD" id="cd01561">
    <property type="entry name" value="CBS_like"/>
    <property type="match status" value="1"/>
</dbReference>
<keyword evidence="9" id="KW-1185">Reference proteome</keyword>
<dbReference type="EMBL" id="QPFP01000005">
    <property type="protein sequence ID" value="TEB36583.1"/>
    <property type="molecule type" value="Genomic_DNA"/>
</dbReference>
<evidence type="ECO:0000256" key="3">
    <source>
        <dbReference type="ARBA" id="ARBA00007103"/>
    </source>
</evidence>
<feature type="domain" description="Tryptophan synthase beta chain-like PALP" evidence="7">
    <location>
        <begin position="12"/>
        <end position="327"/>
    </location>
</feature>
<dbReference type="InterPro" id="IPR001216">
    <property type="entry name" value="P-phosphate_BS"/>
</dbReference>
<dbReference type="InterPro" id="IPR001926">
    <property type="entry name" value="TrpB-like_PALP"/>
</dbReference>
<comment type="caution">
    <text evidence="8">The sequence shown here is derived from an EMBL/GenBank/DDBJ whole genome shotgun (WGS) entry which is preliminary data.</text>
</comment>
<protein>
    <recommendedName>
        <fullName evidence="4">cystathionine beta-synthase</fullName>
        <ecNumber evidence="4">4.2.1.22</ecNumber>
    </recommendedName>
</protein>